<reference evidence="2" key="1">
    <citation type="journal article" date="2013" name="J. Bacteriol.">
        <title>A plasmid-encoded phosphatase regulates Bacillus subtilis biofilm architecture, sporulation, and genetic competence.</title>
        <authorList>
            <person name="Parashar V."/>
            <person name="Konkol M.A."/>
            <person name="Kearns D.B."/>
            <person name="Neiditch M.B."/>
        </authorList>
    </citation>
    <scope>NUCLEOTIDE SEQUENCE</scope>
    <source>
        <strain evidence="2">NCIB 3610</strain>
        <plasmid evidence="2">pBS32</plasmid>
    </source>
</reference>
<protein>
    <submittedName>
        <fullName evidence="2">Uncharacterized protein</fullName>
    </submittedName>
</protein>
<reference evidence="2" key="2">
    <citation type="journal article" date="2013" name="J. Bacteriol.">
        <title>Plasmid-Encoded ComI Inhibits Competence in the Ancestral 3610 Strain of Bacillus subtilis.</title>
        <authorList>
            <person name="Konkol M.A."/>
            <person name="Blair K.M."/>
            <person name="Kearns D.B."/>
        </authorList>
    </citation>
    <scope>NUCLEOTIDE SEQUENCE</scope>
    <source>
        <strain evidence="2">NCIB 3610</strain>
        <plasmid evidence="2">pBS32</plasmid>
    </source>
</reference>
<gene>
    <name evidence="2" type="primary">zpaE</name>
</gene>
<evidence type="ECO:0000256" key="1">
    <source>
        <dbReference type="SAM" id="Phobius"/>
    </source>
</evidence>
<sequence length="73" mass="8731">MDFILQISKKKSVTVWKKIGTLTFPFLFLIQSAFESVCDYFELSTKSDVMWMIIFVMFCVFTWMFCIVINMFN</sequence>
<geneLocation type="plasmid" evidence="2">
    <name>pBS32</name>
</geneLocation>
<name>S5DPU3_BACIU</name>
<evidence type="ECO:0000313" key="2">
    <source>
        <dbReference type="EMBL" id="AGQ21233.1"/>
    </source>
</evidence>
<keyword evidence="1" id="KW-1133">Transmembrane helix</keyword>
<keyword evidence="1" id="KW-0472">Membrane</keyword>
<keyword evidence="1" id="KW-0812">Transmembrane</keyword>
<feature type="transmembrane region" description="Helical" evidence="1">
    <location>
        <begin position="51"/>
        <end position="72"/>
    </location>
</feature>
<accession>S5DPU3</accession>
<keyword evidence="2" id="KW-0614">Plasmid</keyword>
<proteinExistence type="predicted"/>
<dbReference type="AlphaFoldDB" id="S5DPU3"/>
<organism evidence="2">
    <name type="scientific">Bacillus subtilis subsp. subtilis NCIB 3610 = ATCC 6051 = DSM 10</name>
    <dbReference type="NCBI Taxonomy" id="535026"/>
    <lineage>
        <taxon>Bacteria</taxon>
        <taxon>Bacillati</taxon>
        <taxon>Bacillota</taxon>
        <taxon>Bacilli</taxon>
        <taxon>Bacillales</taxon>
        <taxon>Bacillaceae</taxon>
        <taxon>Bacillus</taxon>
    </lineage>
</organism>
<dbReference type="EMBL" id="KF365913">
    <property type="protein sequence ID" value="AGQ21233.1"/>
    <property type="molecule type" value="Genomic_DNA"/>
</dbReference>